<feature type="region of interest" description="Disordered" evidence="7">
    <location>
        <begin position="1041"/>
        <end position="1109"/>
    </location>
</feature>
<evidence type="ECO:0000256" key="6">
    <source>
        <dbReference type="PROSITE-ProRule" id="PRU00104"/>
    </source>
</evidence>
<dbReference type="InterPro" id="IPR035983">
    <property type="entry name" value="Hect_E3_ubiquitin_ligase"/>
</dbReference>
<evidence type="ECO:0000259" key="9">
    <source>
        <dbReference type="PROSITE" id="PS50020"/>
    </source>
</evidence>
<reference evidence="11" key="1">
    <citation type="submission" date="2022-11" db="EMBL/GenBank/DDBJ databases">
        <title>Centuries of genome instability and evolution in soft-shell clam transmissible cancer (bioRxiv).</title>
        <authorList>
            <person name="Hart S.F.M."/>
            <person name="Yonemitsu M.A."/>
            <person name="Giersch R.M."/>
            <person name="Beal B.F."/>
            <person name="Arriagada G."/>
            <person name="Davis B.W."/>
            <person name="Ostrander E.A."/>
            <person name="Goff S.P."/>
            <person name="Metzger M.J."/>
        </authorList>
    </citation>
    <scope>NUCLEOTIDE SEQUENCE</scope>
    <source>
        <strain evidence="11">MELC-2E11</strain>
        <tissue evidence="11">Siphon/mantle</tissue>
    </source>
</reference>
<gene>
    <name evidence="11" type="ORF">MAR_006549</name>
</gene>
<name>A0ABY7DDD2_MYAAR</name>
<dbReference type="Gene3D" id="2.60.40.2840">
    <property type="match status" value="1"/>
</dbReference>
<dbReference type="CDD" id="cd00078">
    <property type="entry name" value="HECTc"/>
    <property type="match status" value="1"/>
</dbReference>
<feature type="compositionally biased region" description="Polar residues" evidence="7">
    <location>
        <begin position="761"/>
        <end position="771"/>
    </location>
</feature>
<dbReference type="InterPro" id="IPR001202">
    <property type="entry name" value="WW_dom"/>
</dbReference>
<feature type="compositionally biased region" description="Polar residues" evidence="7">
    <location>
        <begin position="1339"/>
        <end position="1362"/>
    </location>
</feature>
<dbReference type="SUPFAM" id="SSF56204">
    <property type="entry name" value="Hect, E3 ligase catalytic domain"/>
    <property type="match status" value="1"/>
</dbReference>
<dbReference type="CDD" id="cd00201">
    <property type="entry name" value="WW"/>
    <property type="match status" value="2"/>
</dbReference>
<feature type="region of interest" description="Disordered" evidence="7">
    <location>
        <begin position="971"/>
        <end position="994"/>
    </location>
</feature>
<feature type="compositionally biased region" description="Basic and acidic residues" evidence="7">
    <location>
        <begin position="405"/>
        <end position="414"/>
    </location>
</feature>
<dbReference type="InterPro" id="IPR036020">
    <property type="entry name" value="WW_dom_sf"/>
</dbReference>
<feature type="region of interest" description="Disordered" evidence="7">
    <location>
        <begin position="1330"/>
        <end position="1362"/>
    </location>
</feature>
<evidence type="ECO:0000259" key="10">
    <source>
        <dbReference type="PROSITE" id="PS50237"/>
    </source>
</evidence>
<dbReference type="EMBL" id="CP111012">
    <property type="protein sequence ID" value="WAQ94078.1"/>
    <property type="molecule type" value="Genomic_DNA"/>
</dbReference>
<dbReference type="EC" id="2.3.2.26" evidence="3"/>
<dbReference type="SUPFAM" id="SSF51045">
    <property type="entry name" value="WW domain"/>
    <property type="match status" value="2"/>
</dbReference>
<feature type="compositionally biased region" description="Low complexity" evidence="7">
    <location>
        <begin position="605"/>
        <end position="618"/>
    </location>
</feature>
<dbReference type="InterPro" id="IPR035892">
    <property type="entry name" value="C2_domain_sf"/>
</dbReference>
<comment type="catalytic activity">
    <reaction evidence="1">
        <text>S-ubiquitinyl-[E2 ubiquitin-conjugating enzyme]-L-cysteine + [acceptor protein]-L-lysine = [E2 ubiquitin-conjugating enzyme]-L-cysteine + N(6)-ubiquitinyl-[acceptor protein]-L-lysine.</text>
        <dbReference type="EC" id="2.3.2.26"/>
    </reaction>
</comment>
<feature type="active site" description="Glycyl thioester intermediate" evidence="6">
    <location>
        <position position="1685"/>
    </location>
</feature>
<feature type="compositionally biased region" description="Low complexity" evidence="7">
    <location>
        <begin position="663"/>
        <end position="672"/>
    </location>
</feature>
<evidence type="ECO:0000256" key="1">
    <source>
        <dbReference type="ARBA" id="ARBA00000885"/>
    </source>
</evidence>
<dbReference type="Gene3D" id="3.30.2410.10">
    <property type="entry name" value="Hect, E3 ligase catalytic domain"/>
    <property type="match status" value="1"/>
</dbReference>
<keyword evidence="4" id="KW-0808">Transferase</keyword>
<feature type="region of interest" description="Disordered" evidence="7">
    <location>
        <begin position="551"/>
        <end position="619"/>
    </location>
</feature>
<dbReference type="Pfam" id="PF16562">
    <property type="entry name" value="HECW_N"/>
    <property type="match status" value="1"/>
</dbReference>
<dbReference type="PROSITE" id="PS01159">
    <property type="entry name" value="WW_DOMAIN_1"/>
    <property type="match status" value="2"/>
</dbReference>
<evidence type="ECO:0000256" key="7">
    <source>
        <dbReference type="SAM" id="MobiDB-lite"/>
    </source>
</evidence>
<dbReference type="SMART" id="SM00119">
    <property type="entry name" value="HECTc"/>
    <property type="match status" value="1"/>
</dbReference>
<dbReference type="Gene3D" id="3.30.2160.10">
    <property type="entry name" value="Hect, E3 ligase catalytic domain"/>
    <property type="match status" value="1"/>
</dbReference>
<dbReference type="Gene3D" id="3.90.1750.10">
    <property type="entry name" value="Hect, E3 ligase catalytic domains"/>
    <property type="match status" value="1"/>
</dbReference>
<feature type="region of interest" description="Disordered" evidence="7">
    <location>
        <begin position="357"/>
        <end position="414"/>
    </location>
</feature>
<dbReference type="InterPro" id="IPR000569">
    <property type="entry name" value="HECT_dom"/>
</dbReference>
<dbReference type="Pfam" id="PF18436">
    <property type="entry name" value="HECW1_helix"/>
    <property type="match status" value="1"/>
</dbReference>
<dbReference type="SMART" id="SM00456">
    <property type="entry name" value="WW"/>
    <property type="match status" value="2"/>
</dbReference>
<dbReference type="Gene3D" id="2.20.70.10">
    <property type="match status" value="2"/>
</dbReference>
<organism evidence="11 12">
    <name type="scientific">Mya arenaria</name>
    <name type="common">Soft-shell clam</name>
    <dbReference type="NCBI Taxonomy" id="6604"/>
    <lineage>
        <taxon>Eukaryota</taxon>
        <taxon>Metazoa</taxon>
        <taxon>Spiralia</taxon>
        <taxon>Lophotrochozoa</taxon>
        <taxon>Mollusca</taxon>
        <taxon>Bivalvia</taxon>
        <taxon>Autobranchia</taxon>
        <taxon>Heteroconchia</taxon>
        <taxon>Euheterodonta</taxon>
        <taxon>Imparidentia</taxon>
        <taxon>Neoheterodontei</taxon>
        <taxon>Myida</taxon>
        <taxon>Myoidea</taxon>
        <taxon>Myidae</taxon>
        <taxon>Mya</taxon>
    </lineage>
</organism>
<evidence type="ECO:0000256" key="2">
    <source>
        <dbReference type="ARBA" id="ARBA00004906"/>
    </source>
</evidence>
<evidence type="ECO:0000256" key="4">
    <source>
        <dbReference type="ARBA" id="ARBA00022679"/>
    </source>
</evidence>
<sequence length="1717" mass="191701">MDEREGLTRRSSSKSHPSTTVDDLSLPSPRTPLFDSETTFELPERSNSESDVKALAESTESTLNVCGRQFTLGQCGKVKVTWRIREDYGGDDWIGLFPIAVTDKSKFWDSKTRGANGGQTGELLWDLDAVSHYFTDAETRVCFKYFSGTTGNLVATSPTILIHNNPVNSSTATAGAAVTSSKMLLIRVFHLNPELKANGELPEVRQVWDSGRKHILQYVHDFVSQVRDNVFKNGTVHENNNKSSTSQLVHLEFSDIESVNLKKGIFFNPDPYLKLLIQPGRLCGYQSHHDHELRTTVAENTTCPQWTDSDLSMDVLPSDIVEFEIKDKFAKSRPKLSRFLGKASIAVQRILEKTGNEDGPVSLSLDLGRRNPAESVTGSMRFNVRVSKPPPQPTNKPIPAKRKRPNDIRKTSLPESMDTHEAPFHYANKNHCFTDSALSELNGIMGKDSSESPEFESAATPLQDSEMRISDNFDNNQEDELLSPAFSSVPNTIGKTNKVDVVSGFENGCDCRETAIFDGFVPVSSTRDYLSDQCILGSTVAGLGLESSNIFHLPDDEDDDEGYNPRPPDLPPRTYKAPPLPPRQKSNEAPPLPPRDKPHFSMQASSHTVTTPTSPSRSIESLDFVNLNPMIPPPLPPRTYSPVHMSQGVDRVDRGAESGSGGSISLLSTEGSDSQSFDSMEAFSGSRESLQNDSAERLRSGGLSQDVVKREHKKLHRLSQGKYPKSLSGGAGVQQGLGADLLESQRPVTPPTRDWRRSAEILSQGQGDSSDSPPPIVQRHKHKDQEREASLDPLLVADRNRNASFESPPETPPRPGVLGSQRELTPSPPVVPHRGRVLSDEEKQQNRQQIHQHLKHWTQKQKERANSSFGSSGTGSENSSEMELHSPTVENRNIANGHCGWVTFDDHSSLSSERTLTNSLPPGEPAEAMLGADSGVGLTGASAITSVDGGLGSTHPSNSVIWQLRNAEDEHGMDSVDSLSTGSGPPSSPLPTLPARERRYQPLESRPGDQPLPPGSAAGWEARVDSHQRVFYIDHVNRTTTWEKPQNGQRSVHRRPTISSQQRQQMDRRYQSIRRTIRQRAEQEPASNSAESTSSGTSDGSSPQTSAQTVIPAPVTMLATSETREPRPGPYRQPPVKFMMRPDFFPILQANEHAMVEYNRNSTLKHMINKIRKDPANFDRYQHNRDLVAFLNLFADTGKELPEGWEMKFDKNNSKPFFIDHHMKGTSFIDPRLPADVPPVNPDFVHTSLLRVRHRSGGQEHSPTRSEAPTPPPRQPIIDQSSLPTAYNDKVVLFLRQPNIQEILREKYPTYASSSPLKDKVGRIVSGGTEALDRISASPMDTSVSESPHSSPNTHVPDTARSNVRVPAPYKRDFHAKLRNFYRKLELKGYGQGPGKIKLMVRRDHVLEDAFNKIMSTQKKELQKSKLYITFTGEEGLDYGGPSREFFFLLSRELFNPYYGLFEYSANDTYTVQVSPMSAFVENAHEWFRFAGRVLGLALIHQYLLDAFFTRPFYKFLLRVPCCLPDVEAIDAEFHQSLTWIKENDISELDMDLFFSVNEEVTERELKANGKNIPVTEKNKKEYMEKMVKWRLERGVTEQMESIIKGFHEVLDPRIVSVFDARELELVIAGTVEIDISYHDLSQFVTGTSSIPYEGFAALRGSNGPRKFCIEKWGKVTSLPRAHTCFNRLDLPPYTTFDMLFEKLVTAVEETSTFGIE</sequence>
<feature type="compositionally biased region" description="Basic residues" evidence="7">
    <location>
        <begin position="850"/>
        <end position="859"/>
    </location>
</feature>
<comment type="pathway">
    <text evidence="2">Protein modification; protein ubiquitination.</text>
</comment>
<evidence type="ECO:0000313" key="12">
    <source>
        <dbReference type="Proteomes" id="UP001164746"/>
    </source>
</evidence>
<feature type="domain" description="WW" evidence="9">
    <location>
        <begin position="1199"/>
        <end position="1233"/>
    </location>
</feature>
<dbReference type="Gene3D" id="2.60.40.150">
    <property type="entry name" value="C2 domain"/>
    <property type="match status" value="1"/>
</dbReference>
<dbReference type="SMART" id="SM00239">
    <property type="entry name" value="C2"/>
    <property type="match status" value="1"/>
</dbReference>
<dbReference type="PROSITE" id="PS50020">
    <property type="entry name" value="WW_DOMAIN_2"/>
    <property type="match status" value="2"/>
</dbReference>
<dbReference type="Proteomes" id="UP001164746">
    <property type="component" value="Chromosome 1"/>
</dbReference>
<dbReference type="Pfam" id="PF00397">
    <property type="entry name" value="WW"/>
    <property type="match status" value="1"/>
</dbReference>
<feature type="domain" description="C2" evidence="8">
    <location>
        <begin position="232"/>
        <end position="361"/>
    </location>
</feature>
<evidence type="ECO:0000256" key="5">
    <source>
        <dbReference type="ARBA" id="ARBA00022786"/>
    </source>
</evidence>
<feature type="region of interest" description="Disordered" evidence="7">
    <location>
        <begin position="1254"/>
        <end position="1281"/>
    </location>
</feature>
<keyword evidence="12" id="KW-1185">Reference proteome</keyword>
<feature type="compositionally biased region" description="Low complexity" evidence="7">
    <location>
        <begin position="1084"/>
        <end position="1106"/>
    </location>
</feature>
<protein>
    <recommendedName>
        <fullName evidence="3">HECT-type E3 ubiquitin transferase</fullName>
        <ecNumber evidence="3">2.3.2.26</ecNumber>
    </recommendedName>
</protein>
<evidence type="ECO:0000256" key="3">
    <source>
        <dbReference type="ARBA" id="ARBA00012485"/>
    </source>
</evidence>
<keyword evidence="5 6" id="KW-0833">Ubl conjugation pathway</keyword>
<accession>A0ABY7DDD2</accession>
<feature type="domain" description="HECT" evidence="10">
    <location>
        <begin position="1418"/>
        <end position="1717"/>
    </location>
</feature>
<dbReference type="InterPro" id="IPR050409">
    <property type="entry name" value="E3_ubiq-protein_ligase"/>
</dbReference>
<proteinExistence type="predicted"/>
<evidence type="ECO:0000313" key="11">
    <source>
        <dbReference type="EMBL" id="WAQ94078.1"/>
    </source>
</evidence>
<feature type="region of interest" description="Disordered" evidence="7">
    <location>
        <begin position="633"/>
        <end position="886"/>
    </location>
</feature>
<evidence type="ECO:0000259" key="8">
    <source>
        <dbReference type="PROSITE" id="PS50004"/>
    </source>
</evidence>
<dbReference type="InterPro" id="IPR032348">
    <property type="entry name" value="HECW_N"/>
</dbReference>
<dbReference type="PROSITE" id="PS50004">
    <property type="entry name" value="C2"/>
    <property type="match status" value="1"/>
</dbReference>
<feature type="compositionally biased region" description="Basic residues" evidence="7">
    <location>
        <begin position="710"/>
        <end position="719"/>
    </location>
</feature>
<dbReference type="InterPro" id="IPR000008">
    <property type="entry name" value="C2_dom"/>
</dbReference>
<dbReference type="PANTHER" id="PTHR11254">
    <property type="entry name" value="HECT DOMAIN UBIQUITIN-PROTEIN LIGASE"/>
    <property type="match status" value="1"/>
</dbReference>
<dbReference type="PANTHER" id="PTHR11254:SF320">
    <property type="entry name" value="HECT-TYPE E3 UBIQUITIN TRANSFERASE"/>
    <property type="match status" value="1"/>
</dbReference>
<dbReference type="Pfam" id="PF00168">
    <property type="entry name" value="C2"/>
    <property type="match status" value="1"/>
</dbReference>
<dbReference type="InterPro" id="IPR040524">
    <property type="entry name" value="HECW1_helix"/>
</dbReference>
<feature type="region of interest" description="Disordered" evidence="7">
    <location>
        <begin position="1"/>
        <end position="50"/>
    </location>
</feature>
<dbReference type="PROSITE" id="PS50237">
    <property type="entry name" value="HECT"/>
    <property type="match status" value="1"/>
</dbReference>
<feature type="compositionally biased region" description="Polar residues" evidence="7">
    <location>
        <begin position="1041"/>
        <end position="1050"/>
    </location>
</feature>
<feature type="domain" description="WW" evidence="9">
    <location>
        <begin position="1014"/>
        <end position="1047"/>
    </location>
</feature>
<dbReference type="SUPFAM" id="SSF49562">
    <property type="entry name" value="C2 domain (Calcium/lipid-binding domain, CaLB)"/>
    <property type="match status" value="1"/>
</dbReference>
<feature type="compositionally biased region" description="Low complexity" evidence="7">
    <location>
        <begin position="867"/>
        <end position="881"/>
    </location>
</feature>
<dbReference type="Pfam" id="PF00632">
    <property type="entry name" value="HECT"/>
    <property type="match status" value="1"/>
</dbReference>